<dbReference type="InterPro" id="IPR017019">
    <property type="entry name" value="DNA_replication_prd_bac"/>
</dbReference>
<feature type="domain" description="DnaB/C C-terminal" evidence="3">
    <location>
        <begin position="175"/>
        <end position="245"/>
    </location>
</feature>
<dbReference type="EMBL" id="VIRV01000013">
    <property type="protein sequence ID" value="MBY0759279.1"/>
    <property type="molecule type" value="Genomic_DNA"/>
</dbReference>
<dbReference type="PANTHER" id="PTHR37293">
    <property type="entry name" value="PHAGE REPLICATION PROTEIN-RELATED"/>
    <property type="match status" value="1"/>
</dbReference>
<gene>
    <name evidence="4" type="ORF">FLB61_09315</name>
</gene>
<dbReference type="NCBIfam" id="TIGR01446">
    <property type="entry name" value="DnaD_dom"/>
    <property type="match status" value="2"/>
</dbReference>
<dbReference type="PIRSF" id="PIRSF033722">
    <property type="entry name" value="DnaD_CA_C3587_prd"/>
    <property type="match status" value="1"/>
</dbReference>
<comment type="similarity">
    <text evidence="1">Belongs to the DnaB/DnaD family.</text>
</comment>
<feature type="compositionally biased region" description="Basic and acidic residues" evidence="2">
    <location>
        <begin position="138"/>
        <end position="154"/>
    </location>
</feature>
<dbReference type="PANTHER" id="PTHR37293:SF5">
    <property type="entry name" value="DNA REPLICATION PROTEIN"/>
    <property type="match status" value="1"/>
</dbReference>
<comment type="caution">
    <text evidence="4">The sequence shown here is derived from an EMBL/GenBank/DDBJ whole genome shotgun (WGS) entry which is preliminary data.</text>
</comment>
<dbReference type="Pfam" id="PF07261">
    <property type="entry name" value="DnaB_2"/>
    <property type="match status" value="2"/>
</dbReference>
<sequence length="374" mass="41954">MGMLSIRNGSGHQFTLVANDFIDSYMTKANGEYVKVYLLLLRRMDSGKGFSVSELADILEITEGDILRAFRYWAKEGLLTIEYGAGGDISGLLMGNAETENKKNETTAKTQDSLSCSDPIAEAESSPQEDEPWGAIPEHTEEPAHADSSAKKETAPPIRDIGQYKSRKEFKQLLFITEKYIGRPLSPSDVEMMSYFYDTLQFSADLVEYLVEYCVENGHKSMHYIKSVALAWADAGISSVSEARRSASFYNKDCSAVLKAFGITGRMAASVETDFVKKWSSEFGFTLDIIIEACNRTVSAIHQPSFEYADKILSNWHNKGVHHLKDVSMLDQAYLQHRSARASSPAPTAKKTKFNNFEERNYNMEDLERQLLES</sequence>
<protein>
    <submittedName>
        <fullName evidence="4">DnaD domain protein</fullName>
    </submittedName>
</protein>
<feature type="region of interest" description="Disordered" evidence="2">
    <location>
        <begin position="102"/>
        <end position="158"/>
    </location>
</feature>
<evidence type="ECO:0000256" key="1">
    <source>
        <dbReference type="ARBA" id="ARBA00093462"/>
    </source>
</evidence>
<dbReference type="InterPro" id="IPR006343">
    <property type="entry name" value="DnaB/C_C"/>
</dbReference>
<proteinExistence type="inferred from homology"/>
<evidence type="ECO:0000259" key="3">
    <source>
        <dbReference type="Pfam" id="PF07261"/>
    </source>
</evidence>
<dbReference type="RefSeq" id="WP_221919960.1">
    <property type="nucleotide sequence ID" value="NZ_CP173660.1"/>
</dbReference>
<dbReference type="Proteomes" id="UP000779049">
    <property type="component" value="Unassembled WGS sequence"/>
</dbReference>
<dbReference type="SUPFAM" id="SSF158499">
    <property type="entry name" value="DnaD domain-like"/>
    <property type="match status" value="2"/>
</dbReference>
<accession>A0ABS7L850</accession>
<evidence type="ECO:0000313" key="5">
    <source>
        <dbReference type="Proteomes" id="UP000779049"/>
    </source>
</evidence>
<evidence type="ECO:0000313" key="4">
    <source>
        <dbReference type="EMBL" id="MBY0759279.1"/>
    </source>
</evidence>
<feature type="domain" description="DnaB/C C-terminal" evidence="3">
    <location>
        <begin position="264"/>
        <end position="327"/>
    </location>
</feature>
<dbReference type="InterPro" id="IPR053162">
    <property type="entry name" value="DnaD"/>
</dbReference>
<keyword evidence="5" id="KW-1185">Reference proteome</keyword>
<organism evidence="4 5">
    <name type="scientific">Sellimonas caecigallum</name>
    <dbReference type="NCBI Taxonomy" id="2592333"/>
    <lineage>
        <taxon>Bacteria</taxon>
        <taxon>Bacillati</taxon>
        <taxon>Bacillota</taxon>
        <taxon>Clostridia</taxon>
        <taxon>Lachnospirales</taxon>
        <taxon>Lachnospiraceae</taxon>
        <taxon>Sellimonas</taxon>
    </lineage>
</organism>
<name>A0ABS7L850_9FIRM</name>
<dbReference type="InterPro" id="IPR034829">
    <property type="entry name" value="DnaD-like_sf"/>
</dbReference>
<dbReference type="Gene3D" id="1.10.10.630">
    <property type="entry name" value="DnaD domain-like"/>
    <property type="match status" value="2"/>
</dbReference>
<reference evidence="4 5" key="1">
    <citation type="journal article" date="2020" name="New Microbes New Infect">
        <title>Sellimonas caecigallum sp. nov., description and genome sequence of a new member of the Sellimonas genus isolated from the cecum of feral chicken.</title>
        <authorList>
            <person name="Wongkuna S."/>
            <person name="Ghimire S."/>
            <person name="Antony L."/>
            <person name="Chankhamhaengdecha S."/>
            <person name="Janvilisri T."/>
            <person name="Scaria J."/>
        </authorList>
    </citation>
    <scope>NUCLEOTIDE SEQUENCE [LARGE SCALE GENOMIC DNA]</scope>
    <source>
        <strain evidence="4 5">SW451</strain>
    </source>
</reference>
<evidence type="ECO:0000256" key="2">
    <source>
        <dbReference type="SAM" id="MobiDB-lite"/>
    </source>
</evidence>